<dbReference type="InterPro" id="IPR004507">
    <property type="entry name" value="UbiX-like"/>
</dbReference>
<feature type="binding site" evidence="5">
    <location>
        <position position="170"/>
    </location>
    <ligand>
        <name>dimethylallyl phosphate</name>
        <dbReference type="ChEBI" id="CHEBI:88052"/>
    </ligand>
</feature>
<dbReference type="Gene3D" id="3.40.50.1950">
    <property type="entry name" value="Flavin prenyltransferase-like"/>
    <property type="match status" value="1"/>
</dbReference>
<keyword evidence="4 5" id="KW-0808">Transferase</keyword>
<dbReference type="EC" id="2.5.1.129" evidence="5"/>
<organism evidence="7 8">
    <name type="scientific">Sporosarcina soli</name>
    <dbReference type="NCBI Taxonomy" id="334736"/>
    <lineage>
        <taxon>Bacteria</taxon>
        <taxon>Bacillati</taxon>
        <taxon>Bacillota</taxon>
        <taxon>Bacilli</taxon>
        <taxon>Bacillales</taxon>
        <taxon>Caryophanaceae</taxon>
        <taxon>Sporosarcina</taxon>
    </lineage>
</organism>
<protein>
    <recommendedName>
        <fullName evidence="5">Flavin prenyltransferase UbiX</fullName>
        <ecNumber evidence="5">2.5.1.129</ecNumber>
    </recommendedName>
</protein>
<evidence type="ECO:0000313" key="8">
    <source>
        <dbReference type="Proteomes" id="UP001596109"/>
    </source>
</evidence>
<evidence type="ECO:0000256" key="1">
    <source>
        <dbReference type="ARBA" id="ARBA00022602"/>
    </source>
</evidence>
<comment type="catalytic activity">
    <reaction evidence="5">
        <text>dimethylallyl phosphate + FMNH2 = prenylated FMNH2 + phosphate</text>
        <dbReference type="Rhea" id="RHEA:37743"/>
        <dbReference type="ChEBI" id="CHEBI:43474"/>
        <dbReference type="ChEBI" id="CHEBI:57618"/>
        <dbReference type="ChEBI" id="CHEBI:87467"/>
        <dbReference type="ChEBI" id="CHEBI:88052"/>
        <dbReference type="EC" id="2.5.1.129"/>
    </reaction>
</comment>
<evidence type="ECO:0000256" key="2">
    <source>
        <dbReference type="ARBA" id="ARBA00022630"/>
    </source>
</evidence>
<comment type="caution">
    <text evidence="5">Lacks conserved residue(s) required for the propagation of feature annotation.</text>
</comment>
<dbReference type="NCBIfam" id="TIGR00421">
    <property type="entry name" value="ubiX_pad"/>
    <property type="match status" value="1"/>
</dbReference>
<keyword evidence="3 5" id="KW-0288">FMN</keyword>
<accession>A0ABW0TJX5</accession>
<dbReference type="InterPro" id="IPR036551">
    <property type="entry name" value="Flavin_trans-like"/>
</dbReference>
<dbReference type="PANTHER" id="PTHR43374:SF1">
    <property type="entry name" value="FLAVIN PRENYLTRANSFERASE PAD1, MITOCHONDRIAL"/>
    <property type="match status" value="1"/>
</dbReference>
<dbReference type="NCBIfam" id="NF004685">
    <property type="entry name" value="PRK06029.1"/>
    <property type="match status" value="1"/>
</dbReference>
<comment type="function">
    <text evidence="5">Flavin prenyltransferase that catalyzes the synthesis of the prenylated FMN cofactor (prenyl-FMN) for 4-hydroxy-3-polyprenylbenzoic acid decarboxylase UbiD. The prenyltransferase is metal-independent and links a dimethylallyl moiety from dimethylallyl monophosphate (DMAP) to the flavin N5 and C6 atoms of FMN.</text>
</comment>
<feature type="binding site" evidence="5">
    <location>
        <position position="154"/>
    </location>
    <ligand>
        <name>dimethylallyl phosphate</name>
        <dbReference type="ChEBI" id="CHEBI:88052"/>
    </ligand>
</feature>
<proteinExistence type="inferred from homology"/>
<keyword evidence="8" id="KW-1185">Reference proteome</keyword>
<name>A0ABW0TJX5_9BACL</name>
<feature type="binding site" evidence="5">
    <location>
        <position position="38"/>
    </location>
    <ligand>
        <name>FMN</name>
        <dbReference type="ChEBI" id="CHEBI:58210"/>
    </ligand>
</feature>
<feature type="binding site" evidence="5">
    <location>
        <begin position="12"/>
        <end position="14"/>
    </location>
    <ligand>
        <name>FMN</name>
        <dbReference type="ChEBI" id="CHEBI:58210"/>
    </ligand>
</feature>
<keyword evidence="2 5" id="KW-0285">Flavoprotein</keyword>
<evidence type="ECO:0000313" key="7">
    <source>
        <dbReference type="EMBL" id="MFC5589759.1"/>
    </source>
</evidence>
<evidence type="ECO:0000256" key="3">
    <source>
        <dbReference type="ARBA" id="ARBA00022643"/>
    </source>
</evidence>
<gene>
    <name evidence="5" type="primary">ubiX</name>
    <name evidence="7" type="ORF">ACFPRA_12715</name>
</gene>
<dbReference type="PANTHER" id="PTHR43374">
    <property type="entry name" value="FLAVIN PRENYLTRANSFERASE"/>
    <property type="match status" value="1"/>
</dbReference>
<keyword evidence="1 5" id="KW-0637">Prenyltransferase</keyword>
<dbReference type="HAMAP" id="MF_01984">
    <property type="entry name" value="ubiX_pad"/>
    <property type="match status" value="1"/>
</dbReference>
<evidence type="ECO:0000259" key="6">
    <source>
        <dbReference type="Pfam" id="PF02441"/>
    </source>
</evidence>
<dbReference type="RefSeq" id="WP_239390734.1">
    <property type="nucleotide sequence ID" value="NZ_JBHSNO010000006.1"/>
</dbReference>
<sequence>MVEKRIVIGITGGSGSIYGIRLLEKLKELEVETHLIISKWGETTMRVETPYSLAEVKKMATVYHENDNLAASISSGSFRVDGMIIAPCSMKSLAEIATGVTSNLITRSADVMLKERKKLILMARESPLNLIHIRNMETAAQAGAVIFPPVPAFYNKPQTIDDIVDQTIGRVLDQFDLSPDWIKRWGVSPKKQRV</sequence>
<dbReference type="InterPro" id="IPR003382">
    <property type="entry name" value="Flavoprotein"/>
</dbReference>
<reference evidence="8" key="1">
    <citation type="journal article" date="2019" name="Int. J. Syst. Evol. Microbiol.">
        <title>The Global Catalogue of Microorganisms (GCM) 10K type strain sequencing project: providing services to taxonomists for standard genome sequencing and annotation.</title>
        <authorList>
            <consortium name="The Broad Institute Genomics Platform"/>
            <consortium name="The Broad Institute Genome Sequencing Center for Infectious Disease"/>
            <person name="Wu L."/>
            <person name="Ma J."/>
        </authorList>
    </citation>
    <scope>NUCLEOTIDE SEQUENCE [LARGE SCALE GENOMIC DNA]</scope>
    <source>
        <strain evidence="8">CGMCC 4.1434</strain>
    </source>
</reference>
<feature type="domain" description="Flavoprotein" evidence="6">
    <location>
        <begin position="4"/>
        <end position="174"/>
    </location>
</feature>
<comment type="similarity">
    <text evidence="5">Belongs to the UbiX/PAD1 family.</text>
</comment>
<comment type="caution">
    <text evidence="7">The sequence shown here is derived from an EMBL/GenBank/DDBJ whole genome shotgun (WGS) entry which is preliminary data.</text>
</comment>
<dbReference type="Pfam" id="PF02441">
    <property type="entry name" value="Flavoprotein"/>
    <property type="match status" value="1"/>
</dbReference>
<dbReference type="Proteomes" id="UP001596109">
    <property type="component" value="Unassembled WGS sequence"/>
</dbReference>
<dbReference type="EMBL" id="JBHSNO010000006">
    <property type="protein sequence ID" value="MFC5589759.1"/>
    <property type="molecule type" value="Genomic_DNA"/>
</dbReference>
<evidence type="ECO:0000256" key="4">
    <source>
        <dbReference type="ARBA" id="ARBA00022679"/>
    </source>
</evidence>
<feature type="binding site" evidence="5">
    <location>
        <position position="124"/>
    </location>
    <ligand>
        <name>FMN</name>
        <dbReference type="ChEBI" id="CHEBI:58210"/>
    </ligand>
</feature>
<dbReference type="SUPFAM" id="SSF52507">
    <property type="entry name" value="Homo-oligomeric flavin-containing Cys decarboxylases, HFCD"/>
    <property type="match status" value="1"/>
</dbReference>
<evidence type="ECO:0000256" key="5">
    <source>
        <dbReference type="HAMAP-Rule" id="MF_01984"/>
    </source>
</evidence>
<feature type="binding site" evidence="5">
    <location>
        <begin position="89"/>
        <end position="92"/>
    </location>
    <ligand>
        <name>FMN</name>
        <dbReference type="ChEBI" id="CHEBI:58210"/>
    </ligand>
</feature>